<name>A0A512CAA6_9BACT</name>
<feature type="transmembrane region" description="Helical" evidence="1">
    <location>
        <begin position="77"/>
        <end position="95"/>
    </location>
</feature>
<evidence type="ECO:0000313" key="4">
    <source>
        <dbReference type="EMBL" id="GEO21142.1"/>
    </source>
</evidence>
<keyword evidence="1" id="KW-1133">Transmembrane helix</keyword>
<keyword evidence="1" id="KW-0472">Membrane</keyword>
<evidence type="ECO:0000259" key="2">
    <source>
        <dbReference type="Pfam" id="PF04773"/>
    </source>
</evidence>
<keyword evidence="1" id="KW-0812">Transmembrane</keyword>
<dbReference type="GO" id="GO:0016989">
    <property type="term" value="F:sigma factor antagonist activity"/>
    <property type="evidence" value="ECO:0007669"/>
    <property type="project" value="TreeGrafter"/>
</dbReference>
<dbReference type="InterPro" id="IPR012373">
    <property type="entry name" value="Ferrdict_sens_TM"/>
</dbReference>
<feature type="domain" description="Protein FecR C-terminal" evidence="3">
    <location>
        <begin position="250"/>
        <end position="316"/>
    </location>
</feature>
<feature type="domain" description="FecR protein" evidence="2">
    <location>
        <begin position="121"/>
        <end position="203"/>
    </location>
</feature>
<dbReference type="AlphaFoldDB" id="A0A512CAA6"/>
<dbReference type="PIRSF" id="PIRSF018266">
    <property type="entry name" value="FecR"/>
    <property type="match status" value="1"/>
</dbReference>
<evidence type="ECO:0000313" key="5">
    <source>
        <dbReference type="Proteomes" id="UP000321301"/>
    </source>
</evidence>
<sequence>MNSQKIIEQIRKLFNREAGSKPEVDELNLWYQSLNEQTAIPENLSEIKSDSWNIILEKTHPIDRHLKKNKHPFLKDWLWKAAIFLGICFTSYGLLSTFSEEETPVKLAAGVYTNDIGKVSTFFLPDGSEIWMSTGSELEYAEDFSRNRKVKLTGEAFFKVKRNPDFPFQITTGAFSTVVLGTSFNLKSYEKNEIELSVYSGRVMFFDQQSRENSATLVKGERISWMEEKGVSEIQFFDADKLPDWRQGMITFENAGLEEIQSTLKKWYKIPIKIVGNEKNCHYSGEFNQASLEQILETLSYALNITYELNDTYVTIYASPCKIKSGGK</sequence>
<dbReference type="InterPro" id="IPR006860">
    <property type="entry name" value="FecR"/>
</dbReference>
<reference evidence="4 5" key="1">
    <citation type="submission" date="2019-07" db="EMBL/GenBank/DDBJ databases">
        <title>Whole genome shotgun sequence of Cyclobacterium qasimii NBRC 106168.</title>
        <authorList>
            <person name="Hosoyama A."/>
            <person name="Uohara A."/>
            <person name="Ohji S."/>
            <person name="Ichikawa N."/>
        </authorList>
    </citation>
    <scope>NUCLEOTIDE SEQUENCE [LARGE SCALE GENOMIC DNA]</scope>
    <source>
        <strain evidence="4 5">NBRC 106168</strain>
    </source>
</reference>
<dbReference type="Pfam" id="PF04773">
    <property type="entry name" value="FecR"/>
    <property type="match status" value="1"/>
</dbReference>
<dbReference type="RefSeq" id="WP_146947545.1">
    <property type="nucleotide sequence ID" value="NZ_BJYV01000006.1"/>
</dbReference>
<accession>A0A512CAA6</accession>
<dbReference type="Gene3D" id="2.60.120.1440">
    <property type="match status" value="1"/>
</dbReference>
<dbReference type="InterPro" id="IPR032508">
    <property type="entry name" value="FecR_C"/>
</dbReference>
<dbReference type="EMBL" id="BJYV01000006">
    <property type="protein sequence ID" value="GEO21142.1"/>
    <property type="molecule type" value="Genomic_DNA"/>
</dbReference>
<gene>
    <name evidence="4" type="ORF">CQA01_16760</name>
</gene>
<comment type="caution">
    <text evidence="4">The sequence shown here is derived from an EMBL/GenBank/DDBJ whole genome shotgun (WGS) entry which is preliminary data.</text>
</comment>
<protein>
    <recommendedName>
        <fullName evidence="6">Anti-sigma factor</fullName>
    </recommendedName>
</protein>
<evidence type="ECO:0000259" key="3">
    <source>
        <dbReference type="Pfam" id="PF16344"/>
    </source>
</evidence>
<dbReference type="Pfam" id="PF16344">
    <property type="entry name" value="FecR_C"/>
    <property type="match status" value="1"/>
</dbReference>
<dbReference type="Gene3D" id="3.55.50.30">
    <property type="match status" value="1"/>
</dbReference>
<keyword evidence="5" id="KW-1185">Reference proteome</keyword>
<evidence type="ECO:0008006" key="6">
    <source>
        <dbReference type="Google" id="ProtNLM"/>
    </source>
</evidence>
<dbReference type="Proteomes" id="UP000321301">
    <property type="component" value="Unassembled WGS sequence"/>
</dbReference>
<organism evidence="4 5">
    <name type="scientific">Cyclobacterium qasimii</name>
    <dbReference type="NCBI Taxonomy" id="1350429"/>
    <lineage>
        <taxon>Bacteria</taxon>
        <taxon>Pseudomonadati</taxon>
        <taxon>Bacteroidota</taxon>
        <taxon>Cytophagia</taxon>
        <taxon>Cytophagales</taxon>
        <taxon>Cyclobacteriaceae</taxon>
        <taxon>Cyclobacterium</taxon>
    </lineage>
</organism>
<proteinExistence type="predicted"/>
<dbReference type="PANTHER" id="PTHR30273:SF2">
    <property type="entry name" value="PROTEIN FECR"/>
    <property type="match status" value="1"/>
</dbReference>
<evidence type="ECO:0000256" key="1">
    <source>
        <dbReference type="SAM" id="Phobius"/>
    </source>
</evidence>
<dbReference type="PANTHER" id="PTHR30273">
    <property type="entry name" value="PERIPLASMIC SIGNAL SENSOR AND SIGMA FACTOR ACTIVATOR FECR-RELATED"/>
    <property type="match status" value="1"/>
</dbReference>